<gene>
    <name evidence="1" type="ORF">L916_08996</name>
</gene>
<name>W2IZU7_PHYNI</name>
<accession>W2IZU7</accession>
<dbReference type="Proteomes" id="UP000053864">
    <property type="component" value="Unassembled WGS sequence"/>
</dbReference>
<organism evidence="1 2">
    <name type="scientific">Phytophthora nicotianae</name>
    <name type="common">Potato buckeye rot agent</name>
    <name type="synonym">Phytophthora parasitica</name>
    <dbReference type="NCBI Taxonomy" id="4792"/>
    <lineage>
        <taxon>Eukaryota</taxon>
        <taxon>Sar</taxon>
        <taxon>Stramenopiles</taxon>
        <taxon>Oomycota</taxon>
        <taxon>Peronosporomycetes</taxon>
        <taxon>Peronosporales</taxon>
        <taxon>Peronosporaceae</taxon>
        <taxon>Phytophthora</taxon>
    </lineage>
</organism>
<evidence type="ECO:0000313" key="1">
    <source>
        <dbReference type="EMBL" id="ETL39699.1"/>
    </source>
</evidence>
<dbReference type="EMBL" id="KI673046">
    <property type="protein sequence ID" value="ETL39699.1"/>
    <property type="molecule type" value="Genomic_DNA"/>
</dbReference>
<dbReference type="VEuPathDB" id="FungiDB:PPTG_12216"/>
<protein>
    <recommendedName>
        <fullName evidence="3">SWIM-type domain-containing protein</fullName>
    </recommendedName>
</protein>
<dbReference type="AlphaFoldDB" id="W2IZU7"/>
<reference evidence="1 2" key="1">
    <citation type="submission" date="2013-11" db="EMBL/GenBank/DDBJ databases">
        <title>The Genome Sequence of Phytophthora parasitica CJ05E6.</title>
        <authorList>
            <consortium name="The Broad Institute Genomics Platform"/>
            <person name="Russ C."/>
            <person name="Tyler B."/>
            <person name="Panabieres F."/>
            <person name="Shan W."/>
            <person name="Tripathy S."/>
            <person name="Grunwald N."/>
            <person name="Machado M."/>
            <person name="Johnson C.S."/>
            <person name="Arredondo F."/>
            <person name="Hong C."/>
            <person name="Coffey M."/>
            <person name="Young S.K."/>
            <person name="Zeng Q."/>
            <person name="Gargeya S."/>
            <person name="Fitzgerald M."/>
            <person name="Abouelleil A."/>
            <person name="Alvarado L."/>
            <person name="Chapman S.B."/>
            <person name="Gainer-Dewar J."/>
            <person name="Goldberg J."/>
            <person name="Griggs A."/>
            <person name="Gujja S."/>
            <person name="Hansen M."/>
            <person name="Howarth C."/>
            <person name="Imamovic A."/>
            <person name="Ireland A."/>
            <person name="Larimer J."/>
            <person name="McCowan C."/>
            <person name="Murphy C."/>
            <person name="Pearson M."/>
            <person name="Poon T.W."/>
            <person name="Priest M."/>
            <person name="Roberts A."/>
            <person name="Saif S."/>
            <person name="Shea T."/>
            <person name="Sykes S."/>
            <person name="Wortman J."/>
            <person name="Nusbaum C."/>
            <person name="Birren B."/>
        </authorList>
    </citation>
    <scope>NUCLEOTIDE SEQUENCE [LARGE SCALE GENOMIC DNA]</scope>
    <source>
        <strain evidence="1 2">CJ05E6</strain>
    </source>
</reference>
<evidence type="ECO:0008006" key="3">
    <source>
        <dbReference type="Google" id="ProtNLM"/>
    </source>
</evidence>
<evidence type="ECO:0000313" key="2">
    <source>
        <dbReference type="Proteomes" id="UP000053864"/>
    </source>
</evidence>
<sequence>MFTSLKSVYYKVVEKSLVLRYVMGDADEAQFNTVVDSFGDGNVEYLMRFCHMITKLLWPCDVGVADPDGRYFYRQWLIGTFTKWQCYRTPSAFATTNNPVETFKDTRKKFARCCTPENFFGAKIAELAKSTAKLRWRATELRRMKLIEKMAALPGSYEESDESDYVLVCVHPTPRIYVRPQKQTMEVIEICAQMGLNNARMERDGQPEAGWAVNVRDLMCPCKYFFKHGECVHLYFALYKRYGSDTATWRHRFNRSQRKRKRGLAEDIHDAVVAQQSSRGRPILNGPALSLV</sequence>
<proteinExistence type="predicted"/>